<keyword evidence="3" id="KW-1185">Reference proteome</keyword>
<dbReference type="EMBL" id="JAWWNJ010000088">
    <property type="protein sequence ID" value="KAK7000547.1"/>
    <property type="molecule type" value="Genomic_DNA"/>
</dbReference>
<feature type="compositionally biased region" description="Basic and acidic residues" evidence="1">
    <location>
        <begin position="130"/>
        <end position="144"/>
    </location>
</feature>
<evidence type="ECO:0000313" key="2">
    <source>
        <dbReference type="EMBL" id="KAK7000547.1"/>
    </source>
</evidence>
<gene>
    <name evidence="2" type="ORF">R3P38DRAFT_2797136</name>
</gene>
<organism evidence="2 3">
    <name type="scientific">Favolaschia claudopus</name>
    <dbReference type="NCBI Taxonomy" id="2862362"/>
    <lineage>
        <taxon>Eukaryota</taxon>
        <taxon>Fungi</taxon>
        <taxon>Dikarya</taxon>
        <taxon>Basidiomycota</taxon>
        <taxon>Agaricomycotina</taxon>
        <taxon>Agaricomycetes</taxon>
        <taxon>Agaricomycetidae</taxon>
        <taxon>Agaricales</taxon>
        <taxon>Marasmiineae</taxon>
        <taxon>Mycenaceae</taxon>
        <taxon>Favolaschia</taxon>
    </lineage>
</organism>
<sequence>MEMGAGGAISGIDFIGDKCGRRAQSGGGGWWSSCVAAWPHESWRSARSLSPRVELHDVSAGGGHASRGRGRMPCFQRRVGLVLEAWDGVAAVAEDGDGVGRGRGRRRWLPVESFTSAMRVDAAGSTSRGRVGDDMRRVSGQGRGERSKAEIEIVLSDESHFVWLLGIGDGRARGPRLSSGGLHKYDVYDGLRSNERGSNSGGVGPGRWNIGRRASHHHMMAHQPISAEGPPFHPSQIAHLWGGKNSKMVIAPTRDIYQLQ</sequence>
<reference evidence="2 3" key="1">
    <citation type="journal article" date="2024" name="J Genomics">
        <title>Draft genome sequencing and assembly of Favolaschia claudopus CIRM-BRFM 2984 isolated from oak limbs.</title>
        <authorList>
            <person name="Navarro D."/>
            <person name="Drula E."/>
            <person name="Chaduli D."/>
            <person name="Cazenave R."/>
            <person name="Ahrendt S."/>
            <person name="Wang J."/>
            <person name="Lipzen A."/>
            <person name="Daum C."/>
            <person name="Barry K."/>
            <person name="Grigoriev I.V."/>
            <person name="Favel A."/>
            <person name="Rosso M.N."/>
            <person name="Martin F."/>
        </authorList>
    </citation>
    <scope>NUCLEOTIDE SEQUENCE [LARGE SCALE GENOMIC DNA]</scope>
    <source>
        <strain evidence="2 3">CIRM-BRFM 2984</strain>
    </source>
</reference>
<feature type="region of interest" description="Disordered" evidence="1">
    <location>
        <begin position="122"/>
        <end position="144"/>
    </location>
</feature>
<evidence type="ECO:0000313" key="3">
    <source>
        <dbReference type="Proteomes" id="UP001362999"/>
    </source>
</evidence>
<evidence type="ECO:0000256" key="1">
    <source>
        <dbReference type="SAM" id="MobiDB-lite"/>
    </source>
</evidence>
<name>A0AAW0A3Q6_9AGAR</name>
<accession>A0AAW0A3Q6</accession>
<comment type="caution">
    <text evidence="2">The sequence shown here is derived from an EMBL/GenBank/DDBJ whole genome shotgun (WGS) entry which is preliminary data.</text>
</comment>
<dbReference type="AlphaFoldDB" id="A0AAW0A3Q6"/>
<proteinExistence type="predicted"/>
<protein>
    <submittedName>
        <fullName evidence="2">Uncharacterized protein</fullName>
    </submittedName>
</protein>
<dbReference type="Proteomes" id="UP001362999">
    <property type="component" value="Unassembled WGS sequence"/>
</dbReference>